<dbReference type="EMBL" id="NBSK02000002">
    <property type="protein sequence ID" value="KAJ0220662.1"/>
    <property type="molecule type" value="Genomic_DNA"/>
</dbReference>
<proteinExistence type="predicted"/>
<dbReference type="AlphaFoldDB" id="A0A9R1WD65"/>
<evidence type="ECO:0000313" key="2">
    <source>
        <dbReference type="Proteomes" id="UP000235145"/>
    </source>
</evidence>
<accession>A0A9R1WD65</accession>
<protein>
    <submittedName>
        <fullName evidence="1">Uncharacterized protein</fullName>
    </submittedName>
</protein>
<sequence>MVKIVPHYTIKCPRKIHNFYIRTLFLSPRKPGVTPGPFHSLGPNDKLIVNQMYNTKKELAFVVKFEAIREKFQLKVEKSSKSRYQVVCMQENRHWRLYTSLIKGT</sequence>
<reference evidence="1 2" key="1">
    <citation type="journal article" date="2017" name="Nat. Commun.">
        <title>Genome assembly with in vitro proximity ligation data and whole-genome triplication in lettuce.</title>
        <authorList>
            <person name="Reyes-Chin-Wo S."/>
            <person name="Wang Z."/>
            <person name="Yang X."/>
            <person name="Kozik A."/>
            <person name="Arikit S."/>
            <person name="Song C."/>
            <person name="Xia L."/>
            <person name="Froenicke L."/>
            <person name="Lavelle D.O."/>
            <person name="Truco M.J."/>
            <person name="Xia R."/>
            <person name="Zhu S."/>
            <person name="Xu C."/>
            <person name="Xu H."/>
            <person name="Xu X."/>
            <person name="Cox K."/>
            <person name="Korf I."/>
            <person name="Meyers B.C."/>
            <person name="Michelmore R.W."/>
        </authorList>
    </citation>
    <scope>NUCLEOTIDE SEQUENCE [LARGE SCALE GENOMIC DNA]</scope>
    <source>
        <strain evidence="2">cv. Salinas</strain>
        <tissue evidence="1">Seedlings</tissue>
    </source>
</reference>
<gene>
    <name evidence="1" type="ORF">LSAT_V11C200068620</name>
</gene>
<organism evidence="1 2">
    <name type="scientific">Lactuca sativa</name>
    <name type="common">Garden lettuce</name>
    <dbReference type="NCBI Taxonomy" id="4236"/>
    <lineage>
        <taxon>Eukaryota</taxon>
        <taxon>Viridiplantae</taxon>
        <taxon>Streptophyta</taxon>
        <taxon>Embryophyta</taxon>
        <taxon>Tracheophyta</taxon>
        <taxon>Spermatophyta</taxon>
        <taxon>Magnoliopsida</taxon>
        <taxon>eudicotyledons</taxon>
        <taxon>Gunneridae</taxon>
        <taxon>Pentapetalae</taxon>
        <taxon>asterids</taxon>
        <taxon>campanulids</taxon>
        <taxon>Asterales</taxon>
        <taxon>Asteraceae</taxon>
        <taxon>Cichorioideae</taxon>
        <taxon>Cichorieae</taxon>
        <taxon>Lactucinae</taxon>
        <taxon>Lactuca</taxon>
    </lineage>
</organism>
<dbReference type="Proteomes" id="UP000235145">
    <property type="component" value="Unassembled WGS sequence"/>
</dbReference>
<name>A0A9R1WD65_LACSA</name>
<evidence type="ECO:0000313" key="1">
    <source>
        <dbReference type="EMBL" id="KAJ0220662.1"/>
    </source>
</evidence>
<keyword evidence="2" id="KW-1185">Reference proteome</keyword>
<comment type="caution">
    <text evidence="1">The sequence shown here is derived from an EMBL/GenBank/DDBJ whole genome shotgun (WGS) entry which is preliminary data.</text>
</comment>